<feature type="region of interest" description="Disordered" evidence="1">
    <location>
        <begin position="1"/>
        <end position="28"/>
    </location>
</feature>
<evidence type="ECO:0000313" key="3">
    <source>
        <dbReference type="Proteomes" id="UP000054481"/>
    </source>
</evidence>
<feature type="compositionally biased region" description="Polar residues" evidence="1">
    <location>
        <begin position="127"/>
        <end position="139"/>
    </location>
</feature>
<dbReference type="OrthoDB" id="5426191at2759"/>
<dbReference type="Proteomes" id="UP000054481">
    <property type="component" value="Unassembled WGS sequence"/>
</dbReference>
<protein>
    <submittedName>
        <fullName evidence="2">Uncharacterized protein</fullName>
    </submittedName>
</protein>
<organism evidence="2 3">
    <name type="scientific">Hirsutella minnesotensis 3608</name>
    <dbReference type="NCBI Taxonomy" id="1043627"/>
    <lineage>
        <taxon>Eukaryota</taxon>
        <taxon>Fungi</taxon>
        <taxon>Dikarya</taxon>
        <taxon>Ascomycota</taxon>
        <taxon>Pezizomycotina</taxon>
        <taxon>Sordariomycetes</taxon>
        <taxon>Hypocreomycetidae</taxon>
        <taxon>Hypocreales</taxon>
        <taxon>Ophiocordycipitaceae</taxon>
        <taxon>Hirsutella</taxon>
    </lineage>
</organism>
<feature type="compositionally biased region" description="Polar residues" evidence="1">
    <location>
        <begin position="259"/>
        <end position="287"/>
    </location>
</feature>
<name>A0A0F8A551_9HYPO</name>
<proteinExistence type="predicted"/>
<feature type="region of interest" description="Disordered" evidence="1">
    <location>
        <begin position="376"/>
        <end position="409"/>
    </location>
</feature>
<keyword evidence="3" id="KW-1185">Reference proteome</keyword>
<feature type="region of interest" description="Disordered" evidence="1">
    <location>
        <begin position="90"/>
        <end position="289"/>
    </location>
</feature>
<dbReference type="EMBL" id="KQ030523">
    <property type="protein sequence ID" value="KJZ74719.1"/>
    <property type="molecule type" value="Genomic_DNA"/>
</dbReference>
<reference evidence="2 3" key="1">
    <citation type="journal article" date="2014" name="Genome Biol. Evol.">
        <title>Comparative genomics and transcriptomics analyses reveal divergent lifestyle features of nematode endoparasitic fungus Hirsutella minnesotensis.</title>
        <authorList>
            <person name="Lai Y."/>
            <person name="Liu K."/>
            <person name="Zhang X."/>
            <person name="Zhang X."/>
            <person name="Li K."/>
            <person name="Wang N."/>
            <person name="Shu C."/>
            <person name="Wu Y."/>
            <person name="Wang C."/>
            <person name="Bushley K.E."/>
            <person name="Xiang M."/>
            <person name="Liu X."/>
        </authorList>
    </citation>
    <scope>NUCLEOTIDE SEQUENCE [LARGE SCALE GENOMIC DNA]</scope>
    <source>
        <strain evidence="2 3">3608</strain>
    </source>
</reference>
<accession>A0A0F8A551</accession>
<gene>
    <name evidence="2" type="ORF">HIM_05836</name>
</gene>
<feature type="compositionally biased region" description="Polar residues" evidence="1">
    <location>
        <begin position="378"/>
        <end position="399"/>
    </location>
</feature>
<feature type="compositionally biased region" description="Pro residues" evidence="1">
    <location>
        <begin position="200"/>
        <end position="211"/>
    </location>
</feature>
<dbReference type="AlphaFoldDB" id="A0A0F8A551"/>
<evidence type="ECO:0000256" key="1">
    <source>
        <dbReference type="SAM" id="MobiDB-lite"/>
    </source>
</evidence>
<evidence type="ECO:0000313" key="2">
    <source>
        <dbReference type="EMBL" id="KJZ74719.1"/>
    </source>
</evidence>
<sequence>MEARSLASVNALAANPPQYPEKPNEDRQDPLVLYISRVPGTRDVILSPFKPQLKNVTAEDVAASLYYVHLEAPSRQSRMLLQLEKPRYSGDDASLRTIPRKPLPDSVRSLTPDSLLGGTRLPPPENLDNQANATLTSYDEASRGPSPMPPTNDSGLTLGPEVHHHLPRSSPSIHRGVPARKPLASQIAAKPPAPAVARPLQPPAPQMPEPNPDNGSGPTDLAGDRFGAEKPGLPPSPPRQSTTSIGAPYTLTLIRRDPSSGNQWNVGRVSSRQQPVSVANDGASSSPDRIAAPAPAYQPIQVEIESSGYAKFRRLFPKRGPDTSPEAVLKAAAETGLPPQIEAGLFSRQVVMGYSRSWTAALKEKLNRLEQAGRARMNQVNHGRNGSFSSVGSDTSPEPSKSEEDSLTKARGYTFASPWDGKCEFRTSMCGRIVQCRHTLHEGEPASWNPLVAEQGFGMVRSGARTVSELRFNLPTSELLGEQAKTTKDQWRGHFDKLLRPGADGSGYDDDIVDDDDAVSPFDVNVGTERAGGGIRGSRAKLGKLVVYHEGLKMLDLVVAANMGVWWQSWERMF</sequence>